<accession>A0A0W8FAW6</accession>
<feature type="domain" description="DHHA1" evidence="2">
    <location>
        <begin position="381"/>
        <end position="471"/>
    </location>
</feature>
<gene>
    <name evidence="4" type="ORF">ASZ90_012222</name>
</gene>
<dbReference type="AlphaFoldDB" id="A0A0W8FAW6"/>
<evidence type="ECO:0000313" key="4">
    <source>
        <dbReference type="EMBL" id="KUG18038.1"/>
    </source>
</evidence>
<protein>
    <submittedName>
        <fullName evidence="4">Single-stranded-dna-specific exonuclease recj</fullName>
    </submittedName>
</protein>
<dbReference type="InterPro" id="IPR051673">
    <property type="entry name" value="SSDNA_exonuclease_RecJ"/>
</dbReference>
<dbReference type="Pfam" id="PF21763">
    <property type="entry name" value="DHH_CID"/>
    <property type="match status" value="1"/>
</dbReference>
<name>A0A0W8FAW6_9ZZZZ</name>
<keyword evidence="4" id="KW-0540">Nuclease</keyword>
<dbReference type="Gene3D" id="3.10.310.30">
    <property type="match status" value="1"/>
</dbReference>
<evidence type="ECO:0000259" key="3">
    <source>
        <dbReference type="Pfam" id="PF21763"/>
    </source>
</evidence>
<dbReference type="InterPro" id="IPR003156">
    <property type="entry name" value="DHHA1_dom"/>
</dbReference>
<dbReference type="InterPro" id="IPR048515">
    <property type="entry name" value="DHH_CID"/>
</dbReference>
<dbReference type="GO" id="GO:0004527">
    <property type="term" value="F:exonuclease activity"/>
    <property type="evidence" value="ECO:0007669"/>
    <property type="project" value="UniProtKB-KW"/>
</dbReference>
<dbReference type="InterPro" id="IPR038763">
    <property type="entry name" value="DHH_sf"/>
</dbReference>
<feature type="domain" description="DDH" evidence="1">
    <location>
        <begin position="34"/>
        <end position="167"/>
    </location>
</feature>
<evidence type="ECO:0000259" key="1">
    <source>
        <dbReference type="Pfam" id="PF01368"/>
    </source>
</evidence>
<keyword evidence="4" id="KW-0378">Hydrolase</keyword>
<dbReference type="EMBL" id="LNQE01001404">
    <property type="protein sequence ID" value="KUG18038.1"/>
    <property type="molecule type" value="Genomic_DNA"/>
</dbReference>
<dbReference type="PANTHER" id="PTHR30255:SF3">
    <property type="entry name" value="SINGLE-STRANDED-DNA-SPECIFIC EXONUCLEASE RECJ"/>
    <property type="match status" value="1"/>
</dbReference>
<evidence type="ECO:0000259" key="2">
    <source>
        <dbReference type="Pfam" id="PF02272"/>
    </source>
</evidence>
<comment type="caution">
    <text evidence="4">The sequence shown here is derived from an EMBL/GenBank/DDBJ whole genome shotgun (WGS) entry which is preliminary data.</text>
</comment>
<sequence length="481" mass="51633">MAKGADAMDISLKLDKLKELCKDCTDSICRQKEILVVSHVDADGLTAAAIICAALDRHNIDYKPLFFRQLDENALEEVADQGADLVIFTDLGSGMIQEILERNLQAIVADHHKPKACPAQPLAHINPHLVGADGANQLSGSGSAFLLARALASSPGANDDLAALAVVGAVGDLQDMASGQLIGLNRYILDIGSRAGAVHFSRDIKLFGKQTRPVYKMLEYSQDPYLPGLSGKEDACIAFLKEVGISLGGEKWRRWIDLSQEEKASLVTAIVQKGLRNGISNIRLERLIGEVYILLKEREGTELRDASEYSTLLNATARYGHAGVGLEVCLGDRDKAFNEAHTLLGQHRQNLVAGLKLVSKRGITPLNSIQYFDAGDAILDTIIGIVAGMSFQMADRSRPILAFAQNVEGDLKVSARGTQDLVRSGLDLAHALSLSAQAVGGVGGGHNVAAGATIPLQAKQEFLEKMDRIVAEQLSCKNNIK</sequence>
<reference evidence="4" key="1">
    <citation type="journal article" date="2015" name="Proc. Natl. Acad. Sci. U.S.A.">
        <title>Networks of energetic and metabolic interactions define dynamics in microbial communities.</title>
        <authorList>
            <person name="Embree M."/>
            <person name="Liu J.K."/>
            <person name="Al-Bassam M.M."/>
            <person name="Zengler K."/>
        </authorList>
    </citation>
    <scope>NUCLEOTIDE SEQUENCE</scope>
</reference>
<dbReference type="SUPFAM" id="SSF64182">
    <property type="entry name" value="DHH phosphoesterases"/>
    <property type="match status" value="1"/>
</dbReference>
<dbReference type="PANTHER" id="PTHR30255">
    <property type="entry name" value="SINGLE-STRANDED-DNA-SPECIFIC EXONUCLEASE RECJ"/>
    <property type="match status" value="1"/>
</dbReference>
<dbReference type="Pfam" id="PF01368">
    <property type="entry name" value="DHH"/>
    <property type="match status" value="1"/>
</dbReference>
<dbReference type="GO" id="GO:0003676">
    <property type="term" value="F:nucleic acid binding"/>
    <property type="evidence" value="ECO:0007669"/>
    <property type="project" value="InterPro"/>
</dbReference>
<dbReference type="Gene3D" id="3.90.1640.30">
    <property type="match status" value="1"/>
</dbReference>
<feature type="domain" description="DHH-CID" evidence="3">
    <location>
        <begin position="206"/>
        <end position="288"/>
    </location>
</feature>
<dbReference type="Pfam" id="PF02272">
    <property type="entry name" value="DHHA1"/>
    <property type="match status" value="1"/>
</dbReference>
<dbReference type="InterPro" id="IPR001667">
    <property type="entry name" value="DDH_dom"/>
</dbReference>
<proteinExistence type="predicted"/>
<keyword evidence="4" id="KW-0269">Exonuclease</keyword>
<organism evidence="4">
    <name type="scientific">hydrocarbon metagenome</name>
    <dbReference type="NCBI Taxonomy" id="938273"/>
    <lineage>
        <taxon>unclassified sequences</taxon>
        <taxon>metagenomes</taxon>
        <taxon>ecological metagenomes</taxon>
    </lineage>
</organism>